<dbReference type="AlphaFoldDB" id="A0A645IAE0"/>
<accession>A0A645IAE0</accession>
<reference evidence="1" key="1">
    <citation type="submission" date="2019-08" db="EMBL/GenBank/DDBJ databases">
        <authorList>
            <person name="Kucharzyk K."/>
            <person name="Murdoch R.W."/>
            <person name="Higgins S."/>
            <person name="Loffler F."/>
        </authorList>
    </citation>
    <scope>NUCLEOTIDE SEQUENCE</scope>
</reference>
<gene>
    <name evidence="1" type="ORF">SDC9_192861</name>
</gene>
<sequence>MPCVQRLGNAVALHRGLGHVERKPHAHVVFQANAVHVVVDGFLQACAERIVIDAGGVNKAHVVARKRGLGQRQ</sequence>
<dbReference type="EMBL" id="VSSQ01105075">
    <property type="protein sequence ID" value="MPN45294.1"/>
    <property type="molecule type" value="Genomic_DNA"/>
</dbReference>
<name>A0A645IAE0_9ZZZZ</name>
<protein>
    <submittedName>
        <fullName evidence="1">Uncharacterized protein</fullName>
    </submittedName>
</protein>
<comment type="caution">
    <text evidence="1">The sequence shown here is derived from an EMBL/GenBank/DDBJ whole genome shotgun (WGS) entry which is preliminary data.</text>
</comment>
<evidence type="ECO:0000313" key="1">
    <source>
        <dbReference type="EMBL" id="MPN45294.1"/>
    </source>
</evidence>
<organism evidence="1">
    <name type="scientific">bioreactor metagenome</name>
    <dbReference type="NCBI Taxonomy" id="1076179"/>
    <lineage>
        <taxon>unclassified sequences</taxon>
        <taxon>metagenomes</taxon>
        <taxon>ecological metagenomes</taxon>
    </lineage>
</organism>
<proteinExistence type="predicted"/>